<evidence type="ECO:0000313" key="1">
    <source>
        <dbReference type="EMBL" id="CAF0776899.1"/>
    </source>
</evidence>
<sequence length="83" mass="9520">MLRRAFYDYRLQMKSTLGELTTDFNKLLDLEENKKNKNSFNMGQIITGSPDPFAQHTKFSQGPPYSYMADENAHLLTGSAQQK</sequence>
<accession>A0A813R228</accession>
<proteinExistence type="predicted"/>
<name>A0A813R228_9BILA</name>
<dbReference type="Proteomes" id="UP000663845">
    <property type="component" value="Unassembled WGS sequence"/>
</dbReference>
<dbReference type="AlphaFoldDB" id="A0A813R228"/>
<evidence type="ECO:0000313" key="2">
    <source>
        <dbReference type="Proteomes" id="UP000663845"/>
    </source>
</evidence>
<protein>
    <submittedName>
        <fullName evidence="1">Uncharacterized protein</fullName>
    </submittedName>
</protein>
<comment type="caution">
    <text evidence="1">The sequence shown here is derived from an EMBL/GenBank/DDBJ whole genome shotgun (WGS) entry which is preliminary data.</text>
</comment>
<organism evidence="1 2">
    <name type="scientific">Adineta steineri</name>
    <dbReference type="NCBI Taxonomy" id="433720"/>
    <lineage>
        <taxon>Eukaryota</taxon>
        <taxon>Metazoa</taxon>
        <taxon>Spiralia</taxon>
        <taxon>Gnathifera</taxon>
        <taxon>Rotifera</taxon>
        <taxon>Eurotatoria</taxon>
        <taxon>Bdelloidea</taxon>
        <taxon>Adinetida</taxon>
        <taxon>Adinetidae</taxon>
        <taxon>Adineta</taxon>
    </lineage>
</organism>
<gene>
    <name evidence="1" type="ORF">JYZ213_LOCUS3945</name>
</gene>
<dbReference type="EMBL" id="CAJNOG010000021">
    <property type="protein sequence ID" value="CAF0776899.1"/>
    <property type="molecule type" value="Genomic_DNA"/>
</dbReference>
<reference evidence="1" key="1">
    <citation type="submission" date="2021-02" db="EMBL/GenBank/DDBJ databases">
        <authorList>
            <person name="Nowell W R."/>
        </authorList>
    </citation>
    <scope>NUCLEOTIDE SEQUENCE</scope>
</reference>